<reference evidence="4" key="2">
    <citation type="journal article" date="2023" name="Science">
        <title>Genomic signatures of disease resistance in endangered staghorn corals.</title>
        <authorList>
            <person name="Vollmer S.V."/>
            <person name="Selwyn J.D."/>
            <person name="Despard B.A."/>
            <person name="Roesel C.L."/>
        </authorList>
    </citation>
    <scope>NUCLEOTIDE SEQUENCE</scope>
    <source>
        <strain evidence="4">K2</strain>
    </source>
</reference>
<comment type="caution">
    <text evidence="4">The sequence shown here is derived from an EMBL/GenBank/DDBJ whole genome shotgun (WGS) entry which is preliminary data.</text>
</comment>
<evidence type="ECO:0000313" key="4">
    <source>
        <dbReference type="EMBL" id="KAK2566388.1"/>
    </source>
</evidence>
<dbReference type="SUPFAM" id="SSF47473">
    <property type="entry name" value="EF-hand"/>
    <property type="match status" value="4"/>
</dbReference>
<dbReference type="Pfam" id="PF13405">
    <property type="entry name" value="EF-hand_6"/>
    <property type="match status" value="1"/>
</dbReference>
<gene>
    <name evidence="4" type="ORF">P5673_009894</name>
</gene>
<proteinExistence type="predicted"/>
<accession>A0AAD9V9M6</accession>
<feature type="domain" description="EF-hand" evidence="3">
    <location>
        <begin position="360"/>
        <end position="395"/>
    </location>
</feature>
<feature type="region of interest" description="Disordered" evidence="2">
    <location>
        <begin position="1"/>
        <end position="22"/>
    </location>
</feature>
<evidence type="ECO:0000256" key="1">
    <source>
        <dbReference type="ARBA" id="ARBA00022837"/>
    </source>
</evidence>
<evidence type="ECO:0000256" key="2">
    <source>
        <dbReference type="SAM" id="MobiDB-lite"/>
    </source>
</evidence>
<dbReference type="InterPro" id="IPR011992">
    <property type="entry name" value="EF-hand-dom_pair"/>
</dbReference>
<dbReference type="SMART" id="SM00054">
    <property type="entry name" value="EFh"/>
    <property type="match status" value="6"/>
</dbReference>
<dbReference type="InterPro" id="IPR002048">
    <property type="entry name" value="EF_hand_dom"/>
</dbReference>
<feature type="domain" description="EF-hand" evidence="3">
    <location>
        <begin position="509"/>
        <end position="544"/>
    </location>
</feature>
<dbReference type="PANTHER" id="PTHR20875:SF5">
    <property type="entry name" value="EF-HAND DOMAIN-CONTAINING PROTEIN"/>
    <property type="match status" value="1"/>
</dbReference>
<dbReference type="InterPro" id="IPR018247">
    <property type="entry name" value="EF_Hand_1_Ca_BS"/>
</dbReference>
<feature type="compositionally biased region" description="Basic and acidic residues" evidence="2">
    <location>
        <begin position="580"/>
        <end position="590"/>
    </location>
</feature>
<name>A0AAD9V9M6_ACRCE</name>
<feature type="domain" description="EF-hand" evidence="3">
    <location>
        <begin position="719"/>
        <end position="754"/>
    </location>
</feature>
<evidence type="ECO:0000313" key="5">
    <source>
        <dbReference type="Proteomes" id="UP001249851"/>
    </source>
</evidence>
<sequence length="978" mass="113058">MATTNLPAIQHPLSRMDDPTNLNVRGLSRDGSRAASRQSLTLAQDKLNALRPITAEQVPWRLTRSANGLGKANSPRNNSFAGMGQIPEGVEVKRAEDPNKPSIPIFGSRADMASRAESRLSRINSAVSSLQGPDKASVDEIEFLLREKMKTGYYTIKNTFKEFDPEGKGIVSRETLARILQNFLSKAISLSQFNKLMVRLKLDHKKMISYDEFYASFRPPKKADDVPSWLELEKPDIKYMSAAQVHAHLKEKTKQRFLDVADLIPQINPGGSGRILKPELRNVLNKLGFYMEDDEFEKLWQKYDTENYGTIRAERLMSKLGIAMRDSITRDEGINSPKKLEMERKQSLDVERWLKRKFREGFSDMKHAFMELDLDRIGQVSRDEFRRVMEDFGLRLASDKQLDDFLARCGVEPSNDKISYKEFLRRFQDRSEQGMPHKILANPLHRYHHSDVGSTYSTTSAVEARIMDLFQKDFLALLGTFHNIDRRDSGLLTQQQFRAAVEGRFELNMSDQEFEAFLKKIPIDGDGMVKYVEFMSKFDTLETKSLFDRSSLVDRKETLPPLPEIDSPPMSPRKQLRPIKTKDSYDSQDGRSVEELKSVIKKVLQNNFQAFEEAFYDLDEVNSKKMTQSMMIKLLKKFGVNITRNEIKRMWGNLITDQRGYLEYWQFVRTFTYSLDSAAFPNAKVSPPKRGDNDFMMRSNKLNSDKHLLHHLLKSNIDRHWEALWNEFTSIDRQGTGNVSRNEFKNILQDMCVELTEYECQVLCDKFDPKKEGRVNYVKFLEPYAKHRRGFRHGHNMQAVMKHPQAELPLDDVVPKPNKGLSTVTARLREKLSGKWINLLRAFKKLDRDNNDFLSLQEFRHVLELCNVVLDEDDIYHILTEFDDSKNGEKIRPSKFASSSVGFRCKSVLLSSNLFSFKTKHCLLGNPADVIQVYSTAKRRLPEEGRCHGKFDQKAFILISLLSNDSLYLFWKLRVKQI</sequence>
<keyword evidence="1" id="KW-0106">Calcium</keyword>
<dbReference type="InterPro" id="IPR052603">
    <property type="entry name" value="EFCB6"/>
</dbReference>
<dbReference type="Gene3D" id="1.10.238.10">
    <property type="entry name" value="EF-hand"/>
    <property type="match status" value="7"/>
</dbReference>
<feature type="domain" description="EF-hand" evidence="3">
    <location>
        <begin position="839"/>
        <end position="869"/>
    </location>
</feature>
<protein>
    <submittedName>
        <fullName evidence="4">EF-hand calcium-binding domain-containing protein 6</fullName>
    </submittedName>
</protein>
<dbReference type="Pfam" id="PF13499">
    <property type="entry name" value="EF-hand_7"/>
    <property type="match status" value="2"/>
</dbReference>
<dbReference type="AlphaFoldDB" id="A0AAD9V9M6"/>
<feature type="region of interest" description="Disordered" evidence="2">
    <location>
        <begin position="558"/>
        <end position="590"/>
    </location>
</feature>
<reference evidence="4" key="1">
    <citation type="journal article" date="2023" name="G3 (Bethesda)">
        <title>Whole genome assembly and annotation of the endangered Caribbean coral Acropora cervicornis.</title>
        <authorList>
            <person name="Selwyn J.D."/>
            <person name="Vollmer S.V."/>
        </authorList>
    </citation>
    <scope>NUCLEOTIDE SEQUENCE</scope>
    <source>
        <strain evidence="4">K2</strain>
    </source>
</reference>
<feature type="domain" description="EF-hand" evidence="3">
    <location>
        <begin position="156"/>
        <end position="186"/>
    </location>
</feature>
<organism evidence="4 5">
    <name type="scientific">Acropora cervicornis</name>
    <name type="common">Staghorn coral</name>
    <dbReference type="NCBI Taxonomy" id="6130"/>
    <lineage>
        <taxon>Eukaryota</taxon>
        <taxon>Metazoa</taxon>
        <taxon>Cnidaria</taxon>
        <taxon>Anthozoa</taxon>
        <taxon>Hexacorallia</taxon>
        <taxon>Scleractinia</taxon>
        <taxon>Astrocoeniina</taxon>
        <taxon>Acroporidae</taxon>
        <taxon>Acropora</taxon>
    </lineage>
</organism>
<dbReference type="PROSITE" id="PS00018">
    <property type="entry name" value="EF_HAND_1"/>
    <property type="match status" value="1"/>
</dbReference>
<dbReference type="GO" id="GO:0005509">
    <property type="term" value="F:calcium ion binding"/>
    <property type="evidence" value="ECO:0007669"/>
    <property type="project" value="InterPro"/>
</dbReference>
<dbReference type="EMBL" id="JARQWQ010000017">
    <property type="protein sequence ID" value="KAK2566388.1"/>
    <property type="molecule type" value="Genomic_DNA"/>
</dbReference>
<dbReference type="PROSITE" id="PS50222">
    <property type="entry name" value="EF_HAND_2"/>
    <property type="match status" value="5"/>
</dbReference>
<dbReference type="Proteomes" id="UP001249851">
    <property type="component" value="Unassembled WGS sequence"/>
</dbReference>
<dbReference type="PANTHER" id="PTHR20875">
    <property type="entry name" value="EF-HAND CALCIUM-BINDING DOMAIN-CONTAINING PROTEIN 6-RELATED"/>
    <property type="match status" value="1"/>
</dbReference>
<evidence type="ECO:0000259" key="3">
    <source>
        <dbReference type="PROSITE" id="PS50222"/>
    </source>
</evidence>
<keyword evidence="5" id="KW-1185">Reference proteome</keyword>